<dbReference type="SMART" id="SM01062">
    <property type="entry name" value="Ca_chan_IQ"/>
    <property type="match status" value="1"/>
</dbReference>
<sequence length="2229" mass="249542">MPARYGGGGSGAAAGVVVGAGGGRGAGGSRQGGQPGAQRMYKQSMAQRARTMALYNPIPVRQNCLTVNRSLFLFSEDNVVRKYAKKITEWPYPFPKPGGATIIANCIVLALEQHLPDDDKTPMSERLDDTEPYFIGIFCFEAGIKIIALGFAFHKGSYLRNGWNVMDFVVVLTGILATVGTEFDLRTLRAVRVLRPLKLVSGIPSLQVVLKSIMKAMIPLLQIGLLLFFAILIFAIIGLEFYMGKFHTTCFEEGTGRSEPHSSPAPCGTEEPARTCPNGTKCQPYWEGPNNGITQFDNILFAVLTVFQCITMEGWTDLLYNSNDASGNTWNWLYFIPLIIIGSFFMLNLVLGVLSGEFAKERERVENRRAFLKLRRQQQIERELNGYMEWISKAEEVILAEDETDVEQRLPFDALRRATIKKSKTDLLHPEEAEDQLADIASVGSPFARASIKSAKLENSTFFHKKERRMRFYIRRMVKTQAFYWTVLSLVALNTLCVAIVHYNQPEWLSDFLYYAEFIFLGLFMSEMFIKMYGLGTRPYFHSSFNCFDCGVIIGSIFEVIWAVIKPGTSFGISVLRALRLLRIFKVTKYWASLRNLVVSLLNSMKSIISLLFLLFLFIVVFALLGMQLFGGQFNFDEGTPPTNFDTFPAAIMTVFQILTGEDWNEVMYDGIKSQGGVQGGMVFSIYFIVLTLFGNYTLLNVFLAIAVDNLANAQELTKDEQEEEEAANQKLALQKAKEVAEVSPLSAANMSIAVKEQQKNQKPAKSVWEQRTSEMRKQNLLASREALYSEMDPDERWKAAYARHLRPDMKTHLDRPLVVDPQENRNNNTNKSRAAEPAGEPRPGPQRADDLLRKPRPHERARDAGVPGAPDARRAWTGGPEPEPSRQGPYGRESDPCAREGGPEPPAAWEGEAERGGPGDAPRRRAPRPGGSRDSRGGSPRTGADGEPRRHRAHRRADEGAEDKAERRARHREGSRPARGGEADGEGPEGGERRRRHRHVPVSWGRVGVECTRWCLAHSRCCVSVSGPLPPPGRRRSPRPLGSCAGSPVLVLVPTVNKNANPDPLPKKEEEKKEEEDDPGEDGPKPMPPYSSMFILSTTNPLRRLCHYILNLRYFEMCILMVIAMSSIALAAEDPVQPNAPRNNVLRYFDYVFTGVFTFEMVIKMIDLGLVLHQGAYFRDLWNILDFIVVSGALVAFAFTGNSKGKDINTIKSLRVLRVLRPLKTIKRLPKLKAVFDCVVNSLKNVFNILIVYMLFMFIFAVVAVQLFKGKFFHCTDESKEFEKDCRGKYLLYEKNEVKARDREWKKYEFHYDNVLWALLTLFTVSTGEGWPQVLKHSVDATFENQGPSPGYRMEMSIFYVVYFVVFPFFFVNIFVALIIITFQEQGDKMMEEYSLEKNERACIDFAISAKPLTRHMPQNKQSFQYRMWQFVVSPPFEYTIMAMIALNTIVLMMKFYGASVAYENALRVFNIVFTSLFSLECLLKVMAFGILNYFRDAWNIFDFVTVLGSITDILVTEFGVSLPPASLWRLRGIRTIAVVKQLSLPAALPFLVLCRAQALYLYGGRWCPELGAQVPDAPSVLRSATGEAWHNIMLSCLSGKPCDKNSGILTPECGNEFAYFYFVSFIFLCSFLMLNLFVAVIMDNFEYLTRDSSILGPHHLDEYVRVWAEYDPAAWGRMPYPDMYQMLRHMSPPLGLGKKCPARVAYKRLLRMDLPVADDNTVHFNSTLMALIRTALDIKIAKGGADKQQMDAELRKEMMAIWPNLSQKTLDLLVTPHKSTDLTVGKIYAAMMIMEYYRQSKAKKLQEMFQKTGTWSPERGPPADMPHSQPDSQVPLSPHGPWAPGPGCTAGRVWAHAGPSTHQATLGPEAQAPGLTCLAVCPQSVEMREMGRDGYSDSEHYLPMEGQARAASMPRLPAENQVRAFTLRPAAHRARTISDTSPMKRSASVLGPKARRLDDYSLERVPPEENQRHHQRRRDRGHRASERSLGRYTDVDTGGHQAAASVAEDVERGRGETLREEGEAWTQGTEPGWPLLPRAWTPTRAARRPAARPPPPHGHLSVCLTPPARGTSRPRSGTRRGAGPRTGSTGSTTTTTTTTTRRPPTRSASPRSGPSTAGRAPGTSAGRARPARAESTWRTGRWVRRAPRQLCRSCDLCPPPRGALPAGPASVDAAPPPPPPAAAASLVGPRLRSRRRPHRARARTLPPLAFNPASVFLSIMISVLWTL</sequence>
<feature type="compositionally biased region" description="Basic and acidic residues" evidence="24">
    <location>
        <begin position="2011"/>
        <end position="2024"/>
    </location>
</feature>
<keyword evidence="7 25" id="KW-0812">Transmembrane</keyword>
<organism evidence="27">
    <name type="scientific">Equus asinus asinus</name>
    <dbReference type="NCBI Taxonomy" id="83772"/>
    <lineage>
        <taxon>Eukaryota</taxon>
        <taxon>Metazoa</taxon>
        <taxon>Chordata</taxon>
        <taxon>Craniata</taxon>
        <taxon>Vertebrata</taxon>
        <taxon>Euteleostomi</taxon>
        <taxon>Mammalia</taxon>
        <taxon>Eutheria</taxon>
        <taxon>Laurasiatheria</taxon>
        <taxon>Perissodactyla</taxon>
        <taxon>Equidae</taxon>
        <taxon>Equus</taxon>
    </lineage>
</organism>
<feature type="glycosylation site" description="N-linked (GlcNAc...) asparagine" evidence="21">
    <location>
        <position position="278"/>
    </location>
</feature>
<evidence type="ECO:0000256" key="8">
    <source>
        <dbReference type="ARBA" id="ARBA00022723"/>
    </source>
</evidence>
<keyword evidence="6 22" id="KW-0107">Calcium channel</keyword>
<dbReference type="Pfam" id="PF16905">
    <property type="entry name" value="GPHH"/>
    <property type="match status" value="1"/>
</dbReference>
<evidence type="ECO:0000256" key="7">
    <source>
        <dbReference type="ARBA" id="ARBA00022692"/>
    </source>
</evidence>
<evidence type="ECO:0000256" key="15">
    <source>
        <dbReference type="ARBA" id="ARBA00023157"/>
    </source>
</evidence>
<dbReference type="FunFam" id="1.10.238.10:FF:000063">
    <property type="entry name" value="Voltage-dependent N-type calcium channel subunit alpha"/>
    <property type="match status" value="1"/>
</dbReference>
<dbReference type="Gene3D" id="6.10.250.2500">
    <property type="match status" value="1"/>
</dbReference>
<comment type="subcellular location">
    <subcellularLocation>
        <location evidence="1">Cell membrane</location>
        <topology evidence="1">Multi-pass membrane protein</topology>
    </subcellularLocation>
    <subcellularLocation>
        <location evidence="22">Membrane</location>
        <topology evidence="22">Multi-pass membrane protein</topology>
    </subcellularLocation>
</comment>
<feature type="transmembrane region" description="Helical" evidence="25">
    <location>
        <begin position="1502"/>
        <end position="1524"/>
    </location>
</feature>
<dbReference type="InterPro" id="IPR031649">
    <property type="entry name" value="GPHH_dom"/>
</dbReference>
<feature type="transmembrane region" description="Helical" evidence="25">
    <location>
        <begin position="133"/>
        <end position="153"/>
    </location>
</feature>
<evidence type="ECO:0000256" key="6">
    <source>
        <dbReference type="ARBA" id="ARBA00022673"/>
    </source>
</evidence>
<evidence type="ECO:0000256" key="12">
    <source>
        <dbReference type="ARBA" id="ARBA00022989"/>
    </source>
</evidence>
<evidence type="ECO:0000313" key="27">
    <source>
        <dbReference type="Ensembl" id="ENSEASP00005005427.1"/>
    </source>
</evidence>
<evidence type="ECO:0000256" key="14">
    <source>
        <dbReference type="ARBA" id="ARBA00023136"/>
    </source>
</evidence>
<keyword evidence="10 20" id="KW-0106">Calcium</keyword>
<feature type="region of interest" description="Disordered" evidence="24">
    <location>
        <begin position="1815"/>
        <end position="1838"/>
    </location>
</feature>
<keyword evidence="15" id="KW-1015">Disulfide bond</keyword>
<keyword evidence="5 22" id="KW-0109">Calcium transport</keyword>
<feature type="transmembrane region" description="Helical" evidence="25">
    <location>
        <begin position="608"/>
        <end position="630"/>
    </location>
</feature>
<comment type="catalytic activity">
    <reaction evidence="18">
        <text>Ca(2+)(in) = Ca(2+)(out)</text>
        <dbReference type="Rhea" id="RHEA:29671"/>
        <dbReference type="ChEBI" id="CHEBI:29108"/>
    </reaction>
</comment>
<feature type="transmembrane region" description="Helical" evidence="25">
    <location>
        <begin position="684"/>
        <end position="708"/>
    </location>
</feature>
<keyword evidence="4" id="KW-0597">Phosphoprotein</keyword>
<feature type="region of interest" description="Disordered" evidence="24">
    <location>
        <begin position="1056"/>
        <end position="1088"/>
    </location>
</feature>
<feature type="transmembrane region" description="Helical" evidence="25">
    <location>
        <begin position="299"/>
        <end position="320"/>
    </location>
</feature>
<evidence type="ECO:0000256" key="2">
    <source>
        <dbReference type="ARBA" id="ARBA00022448"/>
    </source>
</evidence>
<feature type="domain" description="Voltage-dependent calcium channel alpha-1 subunit IQ" evidence="26">
    <location>
        <begin position="1781"/>
        <end position="1815"/>
    </location>
</feature>
<feature type="compositionally biased region" description="Acidic residues" evidence="24">
    <location>
        <begin position="1073"/>
        <end position="1082"/>
    </location>
</feature>
<gene>
    <name evidence="27" type="primary">CACNA1A</name>
</gene>
<feature type="binding site" evidence="20">
    <location>
        <position position="662"/>
    </location>
    <ligand>
        <name>Ca(2+)</name>
        <dbReference type="ChEBI" id="CHEBI:29108"/>
    </ligand>
</feature>
<evidence type="ECO:0000256" key="24">
    <source>
        <dbReference type="SAM" id="MobiDB-lite"/>
    </source>
</evidence>
<evidence type="ECO:0000256" key="18">
    <source>
        <dbReference type="ARBA" id="ARBA00036634"/>
    </source>
</evidence>
<keyword evidence="2" id="KW-0813">Transport</keyword>
<feature type="transmembrane region" description="Helical" evidence="25">
    <location>
        <begin position="220"/>
        <end position="239"/>
    </location>
</feature>
<feature type="compositionally biased region" description="Basic and acidic residues" evidence="24">
    <location>
        <begin position="913"/>
        <end position="924"/>
    </location>
</feature>
<dbReference type="InterPro" id="IPR050599">
    <property type="entry name" value="VDCC_alpha-1_subunit"/>
</dbReference>
<dbReference type="GO" id="GO:0043025">
    <property type="term" value="C:neuronal cell body"/>
    <property type="evidence" value="ECO:0007669"/>
    <property type="project" value="TreeGrafter"/>
</dbReference>
<feature type="transmembrane region" description="Helical" evidence="25">
    <location>
        <begin position="1185"/>
        <end position="1202"/>
    </location>
</feature>
<keyword evidence="12 25" id="KW-1133">Transmembrane helix</keyword>
<dbReference type="GO" id="GO:0098703">
    <property type="term" value="P:calcium ion import across plasma membrane"/>
    <property type="evidence" value="ECO:0007669"/>
    <property type="project" value="TreeGrafter"/>
</dbReference>
<keyword evidence="3" id="KW-1003">Cell membrane</keyword>
<dbReference type="InterPro" id="IPR027359">
    <property type="entry name" value="Volt_channel_dom_sf"/>
</dbReference>
<dbReference type="PANTHER" id="PTHR45628:SF3">
    <property type="entry name" value="VOLTAGE-DEPENDENT P_Q-TYPE CALCIUM CHANNEL SUBUNIT ALPHA-1A"/>
    <property type="match status" value="1"/>
</dbReference>
<feature type="binding site" evidence="20">
    <location>
        <position position="1330"/>
    </location>
    <ligand>
        <name>Ca(2+)</name>
        <dbReference type="ChEBI" id="CHEBI:29108"/>
    </ligand>
</feature>
<feature type="transmembrane region" description="Helical" evidence="25">
    <location>
        <begin position="165"/>
        <end position="185"/>
    </location>
</feature>
<dbReference type="GO" id="GO:0008331">
    <property type="term" value="F:high voltage-gated calcium channel activity"/>
    <property type="evidence" value="ECO:0007669"/>
    <property type="project" value="TreeGrafter"/>
</dbReference>
<evidence type="ECO:0000256" key="25">
    <source>
        <dbReference type="SAM" id="Phobius"/>
    </source>
</evidence>
<feature type="transmembrane region" description="Helical" evidence="25">
    <location>
        <begin position="482"/>
        <end position="501"/>
    </location>
</feature>
<feature type="compositionally biased region" description="Basic and acidic residues" evidence="24">
    <location>
        <begin position="893"/>
        <end position="903"/>
    </location>
</feature>
<keyword evidence="11 22" id="KW-0851">Voltage-gated channel</keyword>
<proteinExistence type="inferred from homology"/>
<feature type="transmembrane region" description="Helical" evidence="25">
    <location>
        <begin position="1440"/>
        <end position="1458"/>
    </location>
</feature>
<keyword evidence="14 25" id="KW-0472">Membrane</keyword>
<dbReference type="GO" id="GO:0046872">
    <property type="term" value="F:metal ion binding"/>
    <property type="evidence" value="ECO:0007669"/>
    <property type="project" value="UniProtKB-KW"/>
</dbReference>
<feature type="compositionally biased region" description="Basic and acidic residues" evidence="24">
    <location>
        <begin position="957"/>
        <end position="983"/>
    </location>
</feature>
<keyword evidence="16 21" id="KW-0325">Glycoprotein</keyword>
<dbReference type="FunFam" id="1.10.287.70:FF:000025">
    <property type="entry name" value="Voltage-dependent R-type calcium channel subunit alpha"/>
    <property type="match status" value="1"/>
</dbReference>
<evidence type="ECO:0000256" key="5">
    <source>
        <dbReference type="ARBA" id="ARBA00022568"/>
    </source>
</evidence>
<dbReference type="Gene3D" id="1.10.287.70">
    <property type="match status" value="4"/>
</dbReference>
<evidence type="ECO:0000256" key="3">
    <source>
        <dbReference type="ARBA" id="ARBA00022475"/>
    </source>
</evidence>
<feature type="compositionally biased region" description="Basic and acidic residues" evidence="24">
    <location>
        <begin position="1957"/>
        <end position="1974"/>
    </location>
</feature>
<feature type="transmembrane region" description="Helical" evidence="25">
    <location>
        <begin position="1359"/>
        <end position="1384"/>
    </location>
</feature>
<protein>
    <recommendedName>
        <fullName evidence="22">Voltage-dependent P/Q-type calcium channel subunit alpha</fullName>
    </recommendedName>
</protein>
<dbReference type="Gene3D" id="6.10.250.2180">
    <property type="match status" value="1"/>
</dbReference>
<accession>A0A8C4L1G2</accession>
<dbReference type="FunFam" id="1.20.120.350:FF:000015">
    <property type="entry name" value="Voltage-dependent N-type calcium channel subunit alpha"/>
    <property type="match status" value="1"/>
</dbReference>
<dbReference type="FunFam" id="1.20.120.350:FF:000011">
    <property type="entry name" value="Voltage-dependent N-type calcium channel subunit alpha"/>
    <property type="match status" value="1"/>
</dbReference>
<evidence type="ECO:0000256" key="4">
    <source>
        <dbReference type="ARBA" id="ARBA00022553"/>
    </source>
</evidence>
<feature type="compositionally biased region" description="Basic and acidic residues" evidence="24">
    <location>
        <begin position="848"/>
        <end position="864"/>
    </location>
</feature>
<dbReference type="InterPro" id="IPR014873">
    <property type="entry name" value="VDCC_a1su_IQ"/>
</dbReference>
<evidence type="ECO:0000256" key="17">
    <source>
        <dbReference type="ARBA" id="ARBA00023303"/>
    </source>
</evidence>
<dbReference type="SUPFAM" id="SSF81324">
    <property type="entry name" value="Voltage-gated potassium channels"/>
    <property type="match status" value="4"/>
</dbReference>
<dbReference type="PRINTS" id="PR01632">
    <property type="entry name" value="PQVDCCALPHA1"/>
</dbReference>
<comment type="function">
    <text evidence="22">Voltage-sensitive calcium channels (VSCC) mediate the entry of calcium ions into excitable cells and are also involved in a variety of calcium-dependent processes, including muscle contraction, hormone or neurotransmitter release, gene expression, cell motility, cell division and cell death. The isoform alpha-1A gives rise to P and/or Q-type calcium currents.</text>
</comment>
<name>A0A8C4L1G2_EQUAS</name>
<feature type="binding site" evidence="20">
    <location>
        <position position="313"/>
    </location>
    <ligand>
        <name>Ca(2+)</name>
        <dbReference type="ChEBI" id="CHEBI:29108"/>
    </ligand>
</feature>
<dbReference type="GO" id="GO:0005891">
    <property type="term" value="C:voltage-gated calcium channel complex"/>
    <property type="evidence" value="ECO:0007669"/>
    <property type="project" value="InterPro"/>
</dbReference>
<dbReference type="Pfam" id="PF00520">
    <property type="entry name" value="Ion_trans"/>
    <property type="match status" value="5"/>
</dbReference>
<evidence type="ECO:0000256" key="11">
    <source>
        <dbReference type="ARBA" id="ARBA00022882"/>
    </source>
</evidence>
<feature type="transmembrane region" description="Helical" evidence="25">
    <location>
        <begin position="513"/>
        <end position="533"/>
    </location>
</feature>
<dbReference type="PRINTS" id="PR00167">
    <property type="entry name" value="CACHANNEL"/>
</dbReference>
<feature type="transmembrane region" description="Helical" evidence="25">
    <location>
        <begin position="1247"/>
        <end position="1269"/>
    </location>
</feature>
<feature type="region of interest" description="Disordered" evidence="24">
    <location>
        <begin position="1934"/>
        <end position="2143"/>
    </location>
</feature>
<feature type="transmembrane region" description="Helical" evidence="25">
    <location>
        <begin position="1470"/>
        <end position="1496"/>
    </location>
</feature>
<feature type="compositionally biased region" description="Low complexity" evidence="24">
    <location>
        <begin position="2070"/>
        <end position="2120"/>
    </location>
</feature>
<dbReference type="Ensembl" id="ENSEAST00005005933.1">
    <property type="protein sequence ID" value="ENSEASP00005005427.1"/>
    <property type="gene ID" value="ENSEASG00005000422.1"/>
</dbReference>
<evidence type="ECO:0000256" key="23">
    <source>
        <dbReference type="SAM" id="Coils"/>
    </source>
</evidence>
<dbReference type="InterPro" id="IPR005448">
    <property type="entry name" value="CACNA1A"/>
</dbReference>
<evidence type="ECO:0000256" key="9">
    <source>
        <dbReference type="ARBA" id="ARBA00022737"/>
    </source>
</evidence>
<evidence type="ECO:0000256" key="1">
    <source>
        <dbReference type="ARBA" id="ARBA00004651"/>
    </source>
</evidence>
<dbReference type="FunFam" id="1.20.120.350:FF:000013">
    <property type="entry name" value="Voltage-dependent N-type calcium channel subunit alpha"/>
    <property type="match status" value="1"/>
</dbReference>
<evidence type="ECO:0000256" key="22">
    <source>
        <dbReference type="RuleBase" id="RU003808"/>
    </source>
</evidence>
<dbReference type="FunFam" id="1.20.120.350:FF:000001">
    <property type="entry name" value="Voltage-dependent L-type calcium channel subunit alpha"/>
    <property type="match status" value="1"/>
</dbReference>
<evidence type="ECO:0000256" key="10">
    <source>
        <dbReference type="ARBA" id="ARBA00022837"/>
    </source>
</evidence>
<evidence type="ECO:0000259" key="26">
    <source>
        <dbReference type="SMART" id="SM01062"/>
    </source>
</evidence>
<feature type="coiled-coil region" evidence="23">
    <location>
        <begin position="704"/>
        <end position="740"/>
    </location>
</feature>
<keyword evidence="17" id="KW-0407">Ion channel</keyword>
<keyword evidence="23" id="KW-0175">Coiled coil</keyword>
<feature type="transmembrane region" description="Helical" evidence="25">
    <location>
        <begin position="1621"/>
        <end position="1644"/>
    </location>
</feature>
<dbReference type="Gene3D" id="1.20.120.350">
    <property type="entry name" value="Voltage-gated potassium channels. Chain C"/>
    <property type="match status" value="4"/>
</dbReference>
<feature type="transmembrane region" description="Helical" evidence="25">
    <location>
        <begin position="1152"/>
        <end position="1173"/>
    </location>
</feature>
<dbReference type="PANTHER" id="PTHR45628">
    <property type="entry name" value="VOLTAGE-DEPENDENT CALCIUM CHANNEL TYPE A SUBUNIT ALPHA-1"/>
    <property type="match status" value="1"/>
</dbReference>
<reference evidence="27" key="1">
    <citation type="submission" date="2023-03" db="UniProtKB">
        <authorList>
            <consortium name="Ensembl"/>
        </authorList>
    </citation>
    <scope>IDENTIFICATION</scope>
</reference>
<dbReference type="GO" id="GO:0045202">
    <property type="term" value="C:synapse"/>
    <property type="evidence" value="ECO:0007669"/>
    <property type="project" value="GOC"/>
</dbReference>
<comment type="similarity">
    <text evidence="19">Belongs to the calcium channel alpha-1 subunit (TC 1.A.1.11) family. CACNA1A subfamily.</text>
</comment>
<evidence type="ECO:0000256" key="16">
    <source>
        <dbReference type="ARBA" id="ARBA00023180"/>
    </source>
</evidence>
<feature type="region of interest" description="Disordered" evidence="24">
    <location>
        <begin position="2167"/>
        <end position="2194"/>
    </location>
</feature>
<feature type="region of interest" description="Disordered" evidence="24">
    <location>
        <begin position="813"/>
        <end position="998"/>
    </location>
</feature>
<dbReference type="InterPro" id="IPR002077">
    <property type="entry name" value="VDCCAlpha1"/>
</dbReference>
<keyword evidence="8 20" id="KW-0479">Metal-binding</keyword>
<keyword evidence="13" id="KW-0406">Ion transport</keyword>
<evidence type="ECO:0000256" key="21">
    <source>
        <dbReference type="PIRSR" id="PIRSR602077-3"/>
    </source>
</evidence>
<evidence type="ECO:0000256" key="19">
    <source>
        <dbReference type="ARBA" id="ARBA00037936"/>
    </source>
</evidence>
<keyword evidence="9" id="KW-0677">Repeat</keyword>
<feature type="transmembrane region" description="Helical" evidence="25">
    <location>
        <begin position="332"/>
        <end position="354"/>
    </location>
</feature>
<evidence type="ECO:0000256" key="20">
    <source>
        <dbReference type="PIRSR" id="PIRSR602077-1"/>
    </source>
</evidence>
<evidence type="ECO:0000256" key="13">
    <source>
        <dbReference type="ARBA" id="ARBA00023065"/>
    </source>
</evidence>
<dbReference type="Pfam" id="PF08763">
    <property type="entry name" value="Ca_chan_IQ"/>
    <property type="match status" value="1"/>
</dbReference>
<dbReference type="InterPro" id="IPR005821">
    <property type="entry name" value="Ion_trans_dom"/>
</dbReference>
<feature type="transmembrane region" description="Helical" evidence="25">
    <location>
        <begin position="1113"/>
        <end position="1132"/>
    </location>
</feature>
<dbReference type="GO" id="GO:0007268">
    <property type="term" value="P:chemical synaptic transmission"/>
    <property type="evidence" value="ECO:0007669"/>
    <property type="project" value="TreeGrafter"/>
</dbReference>